<evidence type="ECO:0000313" key="9">
    <source>
        <dbReference type="EMBL" id="CAF0875291.1"/>
    </source>
</evidence>
<evidence type="ECO:0000256" key="6">
    <source>
        <dbReference type="RuleBase" id="RU363034"/>
    </source>
</evidence>
<dbReference type="Gene3D" id="2.40.10.10">
    <property type="entry name" value="Trypsin-like serine proteases"/>
    <property type="match status" value="1"/>
</dbReference>
<name>A0A814PA74_ADIRI</name>
<dbReference type="PROSITE" id="PS00134">
    <property type="entry name" value="TRYPSIN_HIS"/>
    <property type="match status" value="1"/>
</dbReference>
<reference evidence="10" key="1">
    <citation type="submission" date="2021-02" db="EMBL/GenBank/DDBJ databases">
        <authorList>
            <person name="Nowell W R."/>
        </authorList>
    </citation>
    <scope>NUCLEOTIDE SEQUENCE</scope>
</reference>
<evidence type="ECO:0000256" key="2">
    <source>
        <dbReference type="ARBA" id="ARBA00022729"/>
    </source>
</evidence>
<dbReference type="PROSITE" id="PS00135">
    <property type="entry name" value="TRYPSIN_SER"/>
    <property type="match status" value="1"/>
</dbReference>
<dbReference type="SUPFAM" id="SSF50494">
    <property type="entry name" value="Trypsin-like serine proteases"/>
    <property type="match status" value="1"/>
</dbReference>
<dbReference type="GO" id="GO:0006508">
    <property type="term" value="P:proteolysis"/>
    <property type="evidence" value="ECO:0007669"/>
    <property type="project" value="UniProtKB-KW"/>
</dbReference>
<keyword evidence="5" id="KW-1015">Disulfide bond</keyword>
<keyword evidence="3 6" id="KW-0378">Hydrolase</keyword>
<dbReference type="FunFam" id="2.40.10.10:FF:000120">
    <property type="entry name" value="Putative serine protease"/>
    <property type="match status" value="1"/>
</dbReference>
<evidence type="ECO:0000313" key="12">
    <source>
        <dbReference type="Proteomes" id="UP000663852"/>
    </source>
</evidence>
<feature type="chain" id="PRO_5035684971" description="Peptidase S1 domain-containing protein" evidence="7">
    <location>
        <begin position="20"/>
        <end position="314"/>
    </location>
</feature>
<dbReference type="PRINTS" id="PR00722">
    <property type="entry name" value="CHYMOTRYPSIN"/>
</dbReference>
<keyword evidence="11" id="KW-1185">Reference proteome</keyword>
<feature type="domain" description="Peptidase S1" evidence="8">
    <location>
        <begin position="42"/>
        <end position="273"/>
    </location>
</feature>
<organism evidence="10 12">
    <name type="scientific">Adineta ricciae</name>
    <name type="common">Rotifer</name>
    <dbReference type="NCBI Taxonomy" id="249248"/>
    <lineage>
        <taxon>Eukaryota</taxon>
        <taxon>Metazoa</taxon>
        <taxon>Spiralia</taxon>
        <taxon>Gnathifera</taxon>
        <taxon>Rotifera</taxon>
        <taxon>Eurotatoria</taxon>
        <taxon>Bdelloidea</taxon>
        <taxon>Adinetida</taxon>
        <taxon>Adinetidae</taxon>
        <taxon>Adineta</taxon>
    </lineage>
</organism>
<dbReference type="Proteomes" id="UP000663828">
    <property type="component" value="Unassembled WGS sequence"/>
</dbReference>
<dbReference type="Proteomes" id="UP000663852">
    <property type="component" value="Unassembled WGS sequence"/>
</dbReference>
<dbReference type="SMART" id="SM00020">
    <property type="entry name" value="Tryp_SPc"/>
    <property type="match status" value="1"/>
</dbReference>
<sequence length="314" mass="33813">MLLLHFLLLVLNTIHPTFQATYSCDSTAPCGCSTNSATVSRIVGGENASDSTWGWAVSLSIDDQWLCGGSLISSSWIITAAHCIYGNENSSIFISAATNQLYGAQQWRFSSSAIIHPEYNNDIMVNDIALIKVSSPFNLTDSHISLLCLPPVTTSDYPPSGSTVVAIGWGKLSEEGDVSDILQQVSLKRIPYESSSCVSIVSNKTVQICAGVAGGAKDTCNGDSGGPLMYFTASKQWVIVGITSYGYECASPYYAGVYTRVTYFRNWILSMTGNAALSANVLTSITAATVTSYHNINITNSISMMRTHFYDVFL</sequence>
<feature type="signal peptide" evidence="7">
    <location>
        <begin position="1"/>
        <end position="19"/>
    </location>
</feature>
<evidence type="ECO:0000256" key="5">
    <source>
        <dbReference type="ARBA" id="ARBA00023157"/>
    </source>
</evidence>
<comment type="caution">
    <text evidence="10">The sequence shown here is derived from an EMBL/GenBank/DDBJ whole genome shotgun (WGS) entry which is preliminary data.</text>
</comment>
<dbReference type="PANTHER" id="PTHR24252">
    <property type="entry name" value="ACROSIN-RELATED"/>
    <property type="match status" value="1"/>
</dbReference>
<evidence type="ECO:0000256" key="1">
    <source>
        <dbReference type="ARBA" id="ARBA00022670"/>
    </source>
</evidence>
<dbReference type="InterPro" id="IPR001254">
    <property type="entry name" value="Trypsin_dom"/>
</dbReference>
<keyword evidence="4 6" id="KW-0720">Serine protease</keyword>
<evidence type="ECO:0000256" key="4">
    <source>
        <dbReference type="ARBA" id="ARBA00022825"/>
    </source>
</evidence>
<evidence type="ECO:0000256" key="7">
    <source>
        <dbReference type="SAM" id="SignalP"/>
    </source>
</evidence>
<dbReference type="AlphaFoldDB" id="A0A814PA74"/>
<keyword evidence="2 7" id="KW-0732">Signal</keyword>
<dbReference type="EMBL" id="CAJNOJ010000099">
    <property type="protein sequence ID" value="CAF1105097.1"/>
    <property type="molecule type" value="Genomic_DNA"/>
</dbReference>
<dbReference type="InterPro" id="IPR033116">
    <property type="entry name" value="TRYPSIN_SER"/>
</dbReference>
<dbReference type="InterPro" id="IPR018114">
    <property type="entry name" value="TRYPSIN_HIS"/>
</dbReference>
<dbReference type="PANTHER" id="PTHR24252:SF7">
    <property type="entry name" value="HYALIN"/>
    <property type="match status" value="1"/>
</dbReference>
<evidence type="ECO:0000313" key="10">
    <source>
        <dbReference type="EMBL" id="CAF1105097.1"/>
    </source>
</evidence>
<keyword evidence="1 6" id="KW-0645">Protease</keyword>
<dbReference type="CDD" id="cd00190">
    <property type="entry name" value="Tryp_SPc"/>
    <property type="match status" value="1"/>
</dbReference>
<evidence type="ECO:0000256" key="3">
    <source>
        <dbReference type="ARBA" id="ARBA00022801"/>
    </source>
</evidence>
<evidence type="ECO:0000259" key="8">
    <source>
        <dbReference type="PROSITE" id="PS50240"/>
    </source>
</evidence>
<accession>A0A814PA74</accession>
<proteinExistence type="predicted"/>
<evidence type="ECO:0000313" key="11">
    <source>
        <dbReference type="Proteomes" id="UP000663828"/>
    </source>
</evidence>
<protein>
    <recommendedName>
        <fullName evidence="8">Peptidase S1 domain-containing protein</fullName>
    </recommendedName>
</protein>
<dbReference type="OrthoDB" id="93664at2759"/>
<dbReference type="EMBL" id="CAJNOR010000308">
    <property type="protein sequence ID" value="CAF0875291.1"/>
    <property type="molecule type" value="Genomic_DNA"/>
</dbReference>
<dbReference type="PROSITE" id="PS50240">
    <property type="entry name" value="TRYPSIN_DOM"/>
    <property type="match status" value="1"/>
</dbReference>
<dbReference type="Pfam" id="PF00089">
    <property type="entry name" value="Trypsin"/>
    <property type="match status" value="1"/>
</dbReference>
<dbReference type="InterPro" id="IPR001314">
    <property type="entry name" value="Peptidase_S1A"/>
</dbReference>
<gene>
    <name evidence="10" type="ORF">EDS130_LOCUS20193</name>
    <name evidence="9" type="ORF">XAT740_LOCUS6707</name>
</gene>
<dbReference type="InterPro" id="IPR009003">
    <property type="entry name" value="Peptidase_S1_PA"/>
</dbReference>
<dbReference type="GO" id="GO:0004252">
    <property type="term" value="F:serine-type endopeptidase activity"/>
    <property type="evidence" value="ECO:0007669"/>
    <property type="project" value="InterPro"/>
</dbReference>
<dbReference type="InterPro" id="IPR043504">
    <property type="entry name" value="Peptidase_S1_PA_chymotrypsin"/>
</dbReference>